<sequence length="541" mass="62155">MKNSPRMLPKQQQDNISIPNANMLSEEETYDVIKFASNLYGYEGFGVYTPWLSNENLINLNNNPRIPGNLDAIIKALKDYKREAGNLQAYSEFMEVFDMLYNRTVEYYTNLLSFDLQITCKNVKNPKEDYGSSRYLEDKARVYKFLDNFDYKSEFRRVVKQVLRHETHYVSFRNNMNKNDPKYTLQTLPQDRCLLTGYFETGLLFDFDMMYFIGTPGVDIDCYDPIFKKYLSEVWATEGLMDYIPSNPLDSRDGTFTLYHQTSPMDNFWAFKFDMSNFSSVPFLSPFLKNVFNNTEIAKLQKNKDIASAFGLLYGEMRMQESAKSGEVPDRFSLKPETLGKFMKLVSTGLKSVMTSDSVIKSVALPLEEAEFKQFEDKNTGMAIDAAKDTMANGVSASRLLYATDRMSNEELIAAVTADYEIVAKLYSQFNNFLEFYVNQKTKQYKFKFTFDGCTQPFWRKRKQESIMKLADVGLVLNSSAYAAAFGYKPTDFDRLLEEGHNGGMLENLSQLLSIHNMSNPGGRPPSDEPLSDSGERSRNQ</sequence>
<protein>
    <submittedName>
        <fullName evidence="2">Portal protein</fullName>
    </submittedName>
</protein>
<proteinExistence type="predicted"/>
<reference evidence="2" key="1">
    <citation type="submission" date="2023-01" db="EMBL/GenBank/DDBJ databases">
        <authorList>
            <person name="Sprotte S."/>
            <person name="Brinks E."/>
        </authorList>
    </citation>
    <scope>NUCLEOTIDE SEQUENCE</scope>
</reference>
<reference evidence="2" key="2">
    <citation type="journal article" date="2024" name="Heliyon">
        <title>Complete genome sequence of the novel virulent phage PMBT24 infecting Enterocloster bolteae from the human gut.</title>
        <authorList>
            <person name="Sprotte S."/>
            <person name="Brinks E."/>
            <person name="Neve H."/>
            <person name="Franz C.M.A.P."/>
        </authorList>
    </citation>
    <scope>NUCLEOTIDE SEQUENCE</scope>
</reference>
<organism evidence="2">
    <name type="scientific">Enterocloster phage PMBT24</name>
    <dbReference type="NCBI Taxonomy" id="3025413"/>
    <lineage>
        <taxon>Viruses</taxon>
        <taxon>Duplodnaviria</taxon>
        <taxon>Heunggongvirae</taxon>
        <taxon>Uroviricota</taxon>
        <taxon>Caudoviricetes</taxon>
    </lineage>
</organism>
<accession>A0AAT9TRF8</accession>
<dbReference type="EMBL" id="OQ326496">
    <property type="protein sequence ID" value="WDQ45551.1"/>
    <property type="molecule type" value="Genomic_DNA"/>
</dbReference>
<name>A0AAT9TRF8_9CAUD</name>
<evidence type="ECO:0000256" key="1">
    <source>
        <dbReference type="SAM" id="MobiDB-lite"/>
    </source>
</evidence>
<feature type="region of interest" description="Disordered" evidence="1">
    <location>
        <begin position="516"/>
        <end position="541"/>
    </location>
</feature>
<evidence type="ECO:0000313" key="2">
    <source>
        <dbReference type="EMBL" id="WDQ45551.1"/>
    </source>
</evidence>